<dbReference type="InterPro" id="IPR018631">
    <property type="entry name" value="AAA-ATPase-like_dom"/>
</dbReference>
<name>A0A1B6MMG8_9HEMI</name>
<dbReference type="PANTHER" id="PTHR34825">
    <property type="entry name" value="CONSERVED PROTEIN, WITH A WEAK D-GALACTARATE DEHYDRATASE/ALTRONATE HYDROLASE DOMAIN"/>
    <property type="match status" value="1"/>
</dbReference>
<feature type="non-terminal residue" evidence="2">
    <location>
        <position position="1"/>
    </location>
</feature>
<gene>
    <name evidence="2" type="ORF">g.4961</name>
</gene>
<dbReference type="PANTHER" id="PTHR34825:SF1">
    <property type="entry name" value="AAA-ATPASE-LIKE DOMAIN-CONTAINING PROTEIN"/>
    <property type="match status" value="1"/>
</dbReference>
<proteinExistence type="predicted"/>
<feature type="domain" description="AAA-ATPase-like" evidence="1">
    <location>
        <begin position="51"/>
        <end position="279"/>
    </location>
</feature>
<accession>A0A1B6MMG8</accession>
<organism evidence="2">
    <name type="scientific">Graphocephala atropunctata</name>
    <dbReference type="NCBI Taxonomy" id="36148"/>
    <lineage>
        <taxon>Eukaryota</taxon>
        <taxon>Metazoa</taxon>
        <taxon>Ecdysozoa</taxon>
        <taxon>Arthropoda</taxon>
        <taxon>Hexapoda</taxon>
        <taxon>Insecta</taxon>
        <taxon>Pterygota</taxon>
        <taxon>Neoptera</taxon>
        <taxon>Paraneoptera</taxon>
        <taxon>Hemiptera</taxon>
        <taxon>Auchenorrhyncha</taxon>
        <taxon>Membracoidea</taxon>
        <taxon>Cicadellidae</taxon>
        <taxon>Cicadellinae</taxon>
        <taxon>Cicadellini</taxon>
        <taxon>Graphocephala</taxon>
    </lineage>
</organism>
<reference evidence="2" key="1">
    <citation type="submission" date="2015-11" db="EMBL/GenBank/DDBJ databases">
        <title>De novo transcriptome assembly of four potential Pierce s Disease insect vectors from Arizona vineyards.</title>
        <authorList>
            <person name="Tassone E.E."/>
        </authorList>
    </citation>
    <scope>NUCLEOTIDE SEQUENCE</scope>
</reference>
<evidence type="ECO:0000313" key="2">
    <source>
        <dbReference type="EMBL" id="JAT37103.1"/>
    </source>
</evidence>
<dbReference type="AlphaFoldDB" id="A0A1B6MMG8"/>
<protein>
    <recommendedName>
        <fullName evidence="1">AAA-ATPase-like domain-containing protein</fullName>
    </recommendedName>
</protein>
<dbReference type="EMBL" id="GEBQ01002874">
    <property type="protein sequence ID" value="JAT37103.1"/>
    <property type="molecule type" value="Transcribed_RNA"/>
</dbReference>
<sequence length="489" mass="57431">IVFCYTSASLFGSIRQSQLEDIATVDNQSNVSSVVGLQFQSQDPRDSRSDEFKKIVRTKLFADKTLLIREVFCYDSLIIAAPRYFGKTLNLNMIRMFLDNNQNRSEVQDVFAGTKVWSHRGFVEKHFCSYPLLSCSFRARTEVLCLKTMVDTYRRILLELYYKHFYLNHSDKLNQNQKSTFRRYIKAHKNLTTVEVANGVKVLAVFMCLHHEKKVTILIDDYDDIVLKNIFDEHYKTRVKEEEQMKVTRKIFSFLQSVLTPILQDEDHIERVIMSGIMNLDFHIKETNIGLKNIGFVQNNRLAKYYGFTEEDVVELIFKFRLERDERLELTEWFDGYCSSDRKTKVYNPLSISEFIMARAGSGFWTETKPFRMLGILPLLDNPTILDRLVLVTNKSEIIIYMKGAFTVDDVVVLKRTAENWWDERTNMDLFFQLLVQMGYLTYGSGDSKSLENEVPLRIPNEEVRKEFISLLHEYFDLKDIKRPDILDE</sequence>
<dbReference type="Pfam" id="PF09820">
    <property type="entry name" value="AAA-ATPase_like"/>
    <property type="match status" value="1"/>
</dbReference>
<evidence type="ECO:0000259" key="1">
    <source>
        <dbReference type="Pfam" id="PF09820"/>
    </source>
</evidence>